<evidence type="ECO:0000313" key="2">
    <source>
        <dbReference type="EMBL" id="AZS89240.1"/>
    </source>
</evidence>
<dbReference type="OrthoDB" id="4249752at2"/>
<dbReference type="Pfam" id="PF01740">
    <property type="entry name" value="STAS"/>
    <property type="match status" value="1"/>
</dbReference>
<dbReference type="Gene3D" id="3.30.750.24">
    <property type="entry name" value="STAS domain"/>
    <property type="match status" value="1"/>
</dbReference>
<dbReference type="KEGG" id="sgd:ELQ87_37105"/>
<name>A0A3Q9L105_STRGD</name>
<dbReference type="InterPro" id="IPR002645">
    <property type="entry name" value="STAS_dom"/>
</dbReference>
<dbReference type="CDD" id="cd07043">
    <property type="entry name" value="STAS_anti-anti-sigma_factors"/>
    <property type="match status" value="1"/>
</dbReference>
<dbReference type="Proteomes" id="UP000271291">
    <property type="component" value="Chromosome"/>
</dbReference>
<dbReference type="AlphaFoldDB" id="A0A3Q9L105"/>
<sequence length="127" mass="13935">MTHPHPSSFGLTVERGPDAVQVRVDGDLDFYNHDELTTLVGWLFTPGAAADPPPGWLRLDLSGLRCIDSSGLSALLQIRRRVDRAGARLTLEKRPVCVERLLDLTGTFAYLTSPAPRLDEQERPGTG</sequence>
<evidence type="ECO:0000313" key="3">
    <source>
        <dbReference type="EMBL" id="QCN83917.1"/>
    </source>
</evidence>
<organism evidence="2 4">
    <name type="scientific">Streptomyces griseoviridis</name>
    <dbReference type="NCBI Taxonomy" id="45398"/>
    <lineage>
        <taxon>Bacteria</taxon>
        <taxon>Bacillati</taxon>
        <taxon>Actinomycetota</taxon>
        <taxon>Actinomycetes</taxon>
        <taxon>Kitasatosporales</taxon>
        <taxon>Streptomycetaceae</taxon>
        <taxon>Streptomyces</taxon>
    </lineage>
</organism>
<feature type="domain" description="STAS" evidence="1">
    <location>
        <begin position="9"/>
        <end position="106"/>
    </location>
</feature>
<protein>
    <submittedName>
        <fullName evidence="2">Anti-sigma factor antagonist</fullName>
    </submittedName>
</protein>
<dbReference type="EMBL" id="CP029078">
    <property type="protein sequence ID" value="QCN83917.1"/>
    <property type="molecule type" value="Genomic_DNA"/>
</dbReference>
<dbReference type="EMBL" id="CP034687">
    <property type="protein sequence ID" value="AZS89240.1"/>
    <property type="molecule type" value="Genomic_DNA"/>
</dbReference>
<reference evidence="3 5" key="1">
    <citation type="submission" date="2018-04" db="EMBL/GenBank/DDBJ databases">
        <title>Complete genome sequences of Streptomyces griseoviridis K61 and characterization of antagonistic properties of biological control agents.</title>
        <authorList>
            <person name="Mariita R.M."/>
            <person name="Sello J.K."/>
        </authorList>
    </citation>
    <scope>NUCLEOTIDE SEQUENCE [LARGE SCALE GENOMIC DNA]</scope>
    <source>
        <strain evidence="3 5">K61</strain>
    </source>
</reference>
<gene>
    <name evidence="3" type="ORF">DDJ31_02135</name>
    <name evidence="2" type="ORF">ELQ87_37105</name>
</gene>
<accession>A0A3Q9L105</accession>
<dbReference type="Proteomes" id="UP000501753">
    <property type="component" value="Chromosome"/>
</dbReference>
<dbReference type="RefSeq" id="WP_127182010.1">
    <property type="nucleotide sequence ID" value="NZ_CP029078.1"/>
</dbReference>
<evidence type="ECO:0000313" key="5">
    <source>
        <dbReference type="Proteomes" id="UP000501753"/>
    </source>
</evidence>
<evidence type="ECO:0000313" key="4">
    <source>
        <dbReference type="Proteomes" id="UP000271291"/>
    </source>
</evidence>
<keyword evidence="5" id="KW-1185">Reference proteome</keyword>
<reference evidence="2 4" key="2">
    <citation type="submission" date="2018-12" db="EMBL/GenBank/DDBJ databases">
        <title>Streptomyces griseoviridis F1-27 complete genome.</title>
        <authorList>
            <person name="Mariita R.M."/>
            <person name="Sello J.K."/>
        </authorList>
    </citation>
    <scope>NUCLEOTIDE SEQUENCE [LARGE SCALE GENOMIC DNA]</scope>
    <source>
        <strain evidence="2 4">F1-27</strain>
    </source>
</reference>
<proteinExistence type="predicted"/>
<evidence type="ECO:0000259" key="1">
    <source>
        <dbReference type="PROSITE" id="PS50801"/>
    </source>
</evidence>
<dbReference type="PROSITE" id="PS50801">
    <property type="entry name" value="STAS"/>
    <property type="match status" value="1"/>
</dbReference>
<dbReference type="SUPFAM" id="SSF52091">
    <property type="entry name" value="SpoIIaa-like"/>
    <property type="match status" value="1"/>
</dbReference>
<dbReference type="InterPro" id="IPR036513">
    <property type="entry name" value="STAS_dom_sf"/>
</dbReference>